<dbReference type="Gene3D" id="2.60.120.10">
    <property type="entry name" value="Jelly Rolls"/>
    <property type="match status" value="1"/>
</dbReference>
<protein>
    <submittedName>
        <fullName evidence="3">Cupin domain-containing protein</fullName>
    </submittedName>
</protein>
<dbReference type="InterPro" id="IPR013096">
    <property type="entry name" value="Cupin_2"/>
</dbReference>
<keyword evidence="4" id="KW-1185">Reference proteome</keyword>
<name>A0A7Z2VZD2_9BURK</name>
<evidence type="ECO:0000313" key="4">
    <source>
        <dbReference type="Proteomes" id="UP000502415"/>
    </source>
</evidence>
<feature type="domain" description="Cupin type-2" evidence="2">
    <location>
        <begin position="21"/>
        <end position="73"/>
    </location>
</feature>
<dbReference type="Pfam" id="PF07883">
    <property type="entry name" value="Cupin_2"/>
    <property type="match status" value="1"/>
</dbReference>
<dbReference type="EMBL" id="CP051685">
    <property type="protein sequence ID" value="QJE02221.1"/>
    <property type="molecule type" value="Genomic_DNA"/>
</dbReference>
<proteinExistence type="predicted"/>
<dbReference type="InterPro" id="IPR014710">
    <property type="entry name" value="RmlC-like_jellyroll"/>
</dbReference>
<dbReference type="SUPFAM" id="SSF51182">
    <property type="entry name" value="RmlC-like cupins"/>
    <property type="match status" value="1"/>
</dbReference>
<dbReference type="Proteomes" id="UP000502415">
    <property type="component" value="Chromosome"/>
</dbReference>
<evidence type="ECO:0000313" key="3">
    <source>
        <dbReference type="EMBL" id="QJE02221.1"/>
    </source>
</evidence>
<gene>
    <name evidence="3" type="ORF">HH212_21170</name>
</gene>
<accession>A0A7Z2VZD2</accession>
<feature type="region of interest" description="Disordered" evidence="1">
    <location>
        <begin position="69"/>
        <end position="88"/>
    </location>
</feature>
<evidence type="ECO:0000259" key="2">
    <source>
        <dbReference type="Pfam" id="PF07883"/>
    </source>
</evidence>
<dbReference type="RefSeq" id="WP_170204308.1">
    <property type="nucleotide sequence ID" value="NZ_CP051685.1"/>
</dbReference>
<evidence type="ECO:0000256" key="1">
    <source>
        <dbReference type="SAM" id="MobiDB-lite"/>
    </source>
</evidence>
<organism evidence="3 4">
    <name type="scientific">Massilia forsythiae</name>
    <dbReference type="NCBI Taxonomy" id="2728020"/>
    <lineage>
        <taxon>Bacteria</taxon>
        <taxon>Pseudomonadati</taxon>
        <taxon>Pseudomonadota</taxon>
        <taxon>Betaproteobacteria</taxon>
        <taxon>Burkholderiales</taxon>
        <taxon>Oxalobacteraceae</taxon>
        <taxon>Telluria group</taxon>
        <taxon>Massilia</taxon>
    </lineage>
</organism>
<sequence>MEHQAFIELLQREGFAAPVTVEREPDGRLDAHAHPFEAKALILAGEIRIVTGGRERRYGPGDVFHLQRDEPHAESYGPQGVRYLSGRR</sequence>
<dbReference type="KEGG" id="mfy:HH212_21170"/>
<dbReference type="AlphaFoldDB" id="A0A7Z2VZD2"/>
<dbReference type="InterPro" id="IPR011051">
    <property type="entry name" value="RmlC_Cupin_sf"/>
</dbReference>
<reference evidence="3 4" key="1">
    <citation type="submission" date="2020-04" db="EMBL/GenBank/DDBJ databases">
        <title>Genome sequencing of novel species.</title>
        <authorList>
            <person name="Heo J."/>
            <person name="Kim S.-J."/>
            <person name="Kim J.-S."/>
            <person name="Hong S.-B."/>
            <person name="Kwon S.-W."/>
        </authorList>
    </citation>
    <scope>NUCLEOTIDE SEQUENCE [LARGE SCALE GENOMIC DNA]</scope>
    <source>
        <strain evidence="3 4">GN2-R2</strain>
    </source>
</reference>